<protein>
    <recommendedName>
        <fullName evidence="4">Pilin</fullName>
    </recommendedName>
</protein>
<accession>A0A502G4P8</accession>
<dbReference type="Pfam" id="PF05513">
    <property type="entry name" value="TraA"/>
    <property type="match status" value="1"/>
</dbReference>
<evidence type="ECO:0000313" key="12">
    <source>
        <dbReference type="EMBL" id="TPG56835.1"/>
    </source>
</evidence>
<comment type="caution">
    <text evidence="12">The sequence shown here is derived from an EMBL/GenBank/DDBJ whole genome shotgun (WGS) entry which is preliminary data.</text>
</comment>
<keyword evidence="8" id="KW-0184">Conjugation</keyword>
<evidence type="ECO:0000256" key="1">
    <source>
        <dbReference type="ARBA" id="ARBA00004429"/>
    </source>
</evidence>
<dbReference type="EMBL" id="RCZD01000016">
    <property type="protein sequence ID" value="TPG56835.1"/>
    <property type="molecule type" value="Genomic_DNA"/>
</dbReference>
<evidence type="ECO:0000256" key="11">
    <source>
        <dbReference type="SAM" id="Phobius"/>
    </source>
</evidence>
<name>A0A502G4P8_9GAMM</name>
<comment type="subunit">
    <text evidence="10">Monomer. Interacts with itself to form filaments; also interacts with TraQ.</text>
</comment>
<evidence type="ECO:0000256" key="3">
    <source>
        <dbReference type="ARBA" id="ARBA00009586"/>
    </source>
</evidence>
<keyword evidence="11" id="KW-0812">Transmembrane</keyword>
<keyword evidence="7" id="KW-0964">Secreted</keyword>
<keyword evidence="5" id="KW-1003">Cell membrane</keyword>
<sequence length="141" mass="15270">MKSVMSDPGITEGVAVALPEGESKLQGGVIGSLKFGFNHFYSNRLKYSLCQSPSAKRNLILFAIALSVIIVPHLVQATDLMATQKSDANDTFGHGSTVEWVIYLCEVIVSATGFIKTRNPMVFTGLVMLVLITRAFFTIIG</sequence>
<dbReference type="AlphaFoldDB" id="A0A502G4P8"/>
<reference evidence="12 13" key="1">
    <citation type="journal article" date="2019" name="Environ. Microbiol.">
        <title>Species interactions and distinct microbial communities in high Arctic permafrost affected cryosols are associated with the CH4 and CO2 gas fluxes.</title>
        <authorList>
            <person name="Altshuler I."/>
            <person name="Hamel J."/>
            <person name="Turney S."/>
            <person name="Magnuson E."/>
            <person name="Levesque R."/>
            <person name="Greer C."/>
            <person name="Whyte L.G."/>
        </authorList>
    </citation>
    <scope>NUCLEOTIDE SEQUENCE [LARGE SCALE GENOMIC DNA]</scope>
    <source>
        <strain evidence="12 13">E4</strain>
    </source>
</reference>
<comment type="subcellular location">
    <subcellularLocation>
        <location evidence="1">Cell inner membrane</location>
        <topology evidence="1">Multi-pass membrane protein</topology>
    </subcellularLocation>
    <subcellularLocation>
        <location evidence="2">Secreted</location>
    </subcellularLocation>
</comment>
<evidence type="ECO:0000256" key="5">
    <source>
        <dbReference type="ARBA" id="ARBA00022475"/>
    </source>
</evidence>
<evidence type="ECO:0000256" key="10">
    <source>
        <dbReference type="ARBA" id="ARBA00026027"/>
    </source>
</evidence>
<dbReference type="GO" id="GO:0005576">
    <property type="term" value="C:extracellular region"/>
    <property type="evidence" value="ECO:0007669"/>
    <property type="project" value="UniProtKB-SubCell"/>
</dbReference>
<evidence type="ECO:0000256" key="7">
    <source>
        <dbReference type="ARBA" id="ARBA00022525"/>
    </source>
</evidence>
<keyword evidence="6" id="KW-0997">Cell inner membrane</keyword>
<keyword evidence="9 11" id="KW-0472">Membrane</keyword>
<evidence type="ECO:0000256" key="4">
    <source>
        <dbReference type="ARBA" id="ARBA00018586"/>
    </source>
</evidence>
<dbReference type="Proteomes" id="UP000317663">
    <property type="component" value="Unassembled WGS sequence"/>
</dbReference>
<feature type="transmembrane region" description="Helical" evidence="11">
    <location>
        <begin position="97"/>
        <end position="115"/>
    </location>
</feature>
<evidence type="ECO:0000256" key="2">
    <source>
        <dbReference type="ARBA" id="ARBA00004613"/>
    </source>
</evidence>
<feature type="transmembrane region" description="Helical" evidence="11">
    <location>
        <begin position="122"/>
        <end position="140"/>
    </location>
</feature>
<feature type="transmembrane region" description="Helical" evidence="11">
    <location>
        <begin position="59"/>
        <end position="77"/>
    </location>
</feature>
<proteinExistence type="inferred from homology"/>
<organism evidence="12 13">
    <name type="scientific">Ewingella americana</name>
    <dbReference type="NCBI Taxonomy" id="41202"/>
    <lineage>
        <taxon>Bacteria</taxon>
        <taxon>Pseudomonadati</taxon>
        <taxon>Pseudomonadota</taxon>
        <taxon>Gammaproteobacteria</taxon>
        <taxon>Enterobacterales</taxon>
        <taxon>Yersiniaceae</taxon>
        <taxon>Ewingella</taxon>
    </lineage>
</organism>
<comment type="similarity">
    <text evidence="3">Belongs to the TraA family.</text>
</comment>
<evidence type="ECO:0000256" key="8">
    <source>
        <dbReference type="ARBA" id="ARBA00022971"/>
    </source>
</evidence>
<gene>
    <name evidence="12" type="ORF">EAH77_22445</name>
</gene>
<dbReference type="InterPro" id="IPR008873">
    <property type="entry name" value="TraA"/>
</dbReference>
<dbReference type="RefSeq" id="WP_140475226.1">
    <property type="nucleotide sequence ID" value="NZ_RCZD01000016.1"/>
</dbReference>
<keyword evidence="13" id="KW-1185">Reference proteome</keyword>
<evidence type="ECO:0000313" key="13">
    <source>
        <dbReference type="Proteomes" id="UP000317663"/>
    </source>
</evidence>
<evidence type="ECO:0000256" key="9">
    <source>
        <dbReference type="ARBA" id="ARBA00023136"/>
    </source>
</evidence>
<dbReference type="GO" id="GO:0005886">
    <property type="term" value="C:plasma membrane"/>
    <property type="evidence" value="ECO:0007669"/>
    <property type="project" value="UniProtKB-SubCell"/>
</dbReference>
<keyword evidence="11" id="KW-1133">Transmembrane helix</keyword>
<evidence type="ECO:0000256" key="6">
    <source>
        <dbReference type="ARBA" id="ARBA00022519"/>
    </source>
</evidence>
<dbReference type="OrthoDB" id="6629305at2"/>